<evidence type="ECO:0000313" key="4">
    <source>
        <dbReference type="EMBL" id="TFD90652.1"/>
    </source>
</evidence>
<name>A0A4R9BTF7_9MICO</name>
<evidence type="ECO:0000259" key="1">
    <source>
        <dbReference type="Pfam" id="PF14498"/>
    </source>
</evidence>
<dbReference type="PIRSF" id="PIRSF007663">
    <property type="entry name" value="UCP007663"/>
    <property type="match status" value="1"/>
</dbReference>
<dbReference type="AlphaFoldDB" id="A0A4R9BTF7"/>
<dbReference type="GO" id="GO:0005975">
    <property type="term" value="P:carbohydrate metabolic process"/>
    <property type="evidence" value="ECO:0007669"/>
    <property type="project" value="InterPro"/>
</dbReference>
<dbReference type="EMBL" id="SOHM01000022">
    <property type="protein sequence ID" value="TFD90652.1"/>
    <property type="molecule type" value="Genomic_DNA"/>
</dbReference>
<proteinExistence type="predicted"/>
<accession>A0A4R9BTF7</accession>
<organism evidence="4 5">
    <name type="scientific">Cryobacterium lactosi</name>
    <dbReference type="NCBI Taxonomy" id="1259202"/>
    <lineage>
        <taxon>Bacteria</taxon>
        <taxon>Bacillati</taxon>
        <taxon>Actinomycetota</taxon>
        <taxon>Actinomycetes</taxon>
        <taxon>Micrococcales</taxon>
        <taxon>Microbacteriaceae</taxon>
        <taxon>Cryobacterium</taxon>
    </lineage>
</organism>
<dbReference type="Pfam" id="PF14498">
    <property type="entry name" value="Glyco_hyd_65N_2"/>
    <property type="match status" value="1"/>
</dbReference>
<feature type="domain" description="Glycosyl hydrolase family 95 catalytic" evidence="3">
    <location>
        <begin position="280"/>
        <end position="692"/>
    </location>
</feature>
<dbReference type="InterPro" id="IPR016518">
    <property type="entry name" value="Alpha-L-fucosidase"/>
</dbReference>
<evidence type="ECO:0000259" key="3">
    <source>
        <dbReference type="Pfam" id="PF22124"/>
    </source>
</evidence>
<dbReference type="GO" id="GO:0004560">
    <property type="term" value="F:alpha-L-fucosidase activity"/>
    <property type="evidence" value="ECO:0007669"/>
    <property type="project" value="InterPro"/>
</dbReference>
<comment type="caution">
    <text evidence="4">The sequence shown here is derived from an EMBL/GenBank/DDBJ whole genome shotgun (WGS) entry which is preliminary data.</text>
</comment>
<dbReference type="Proteomes" id="UP000298468">
    <property type="component" value="Unassembled WGS sequence"/>
</dbReference>
<dbReference type="InterPro" id="IPR027414">
    <property type="entry name" value="GH95_N_dom"/>
</dbReference>
<feature type="domain" description="Alpha fucosidase A-like C-terminal" evidence="2">
    <location>
        <begin position="694"/>
        <end position="747"/>
    </location>
</feature>
<feature type="domain" description="Glycosyl hydrolase family 95 N-terminal" evidence="1">
    <location>
        <begin position="4"/>
        <end position="251"/>
    </location>
</feature>
<dbReference type="InterPro" id="IPR008928">
    <property type="entry name" value="6-hairpin_glycosidase_sf"/>
</dbReference>
<dbReference type="Pfam" id="PF21307">
    <property type="entry name" value="Glyco_hydro_95_C"/>
    <property type="match status" value="1"/>
</dbReference>
<dbReference type="InterPro" id="IPR012341">
    <property type="entry name" value="6hp_glycosidase-like_sf"/>
</dbReference>
<keyword evidence="5" id="KW-1185">Reference proteome</keyword>
<keyword evidence="4" id="KW-0378">Hydrolase</keyword>
<dbReference type="Gene3D" id="1.50.10.10">
    <property type="match status" value="1"/>
</dbReference>
<evidence type="ECO:0000259" key="2">
    <source>
        <dbReference type="Pfam" id="PF21307"/>
    </source>
</evidence>
<sequence length="782" mass="82649">MSRLHYRTASDGWLDALPLGNGRIGAMVEATDLCTLVHLNDETAWSGSVASEHHGGRVDAATAASALAAARDLIENDRPVEAERELAALTAEYSQAYLPFGRLQITLPAGHAVSERWLDLATATHHIRGTGIDQTSFVSAADGVLVHRLTATGPAGVDVTVAVSTPLHELARTIDDTGLTVRLRLPADVAPGHRPDRAALVWDSDGITPVQGALTVSIRHDGRLEPGGDGALRVVGASEVVVLVATDTTFVGLGCAPAGTADNAAERSRNRIDGLAPLSVAELAARHRRDHGALYDRVSLQLTGPSDRAGLPTAERLSEAAAARIPAAEADPGLVALLFDYGRYLLIASSRPAGLPATLQGLWNASMRPPWSSNYTLNINTEMNYWAAQVVQLDDTALPLLDLVEALAARGAETAERLYGCRGWVAHHNSDAWAFSSPVTGDASWAQWPMAGPWLVRQLDEPRRFGTADAGYLARLWPVAAGCARFCLDFAIALPDGRLGTRPSTSPENRYRRGQAGVAVGTASGMDRTLLRELFTLLPALAADSGHADDPVLAEVAAALDRIDGVRIDADGRVAEWGLDEVEDDPGHRHLSHLVGLYPGDGLPAAQHAAVGATLDRRGDDSTGWSLVWKLCLRARLGQAGRVGDLLGYVLRPAGTESGAHAGGLYPNFFAAHPPFQIDGNLGFVAAIAECLVQSHTDVIDLLPALPPGLENGRVTGLAVRGGLLVDLDWADGEVVTAVFTARPGTRAGSRLVRVARPGGAATIVEIRVRPGRPTRVDRPGR</sequence>
<dbReference type="RefSeq" id="WP_134640751.1">
    <property type="nucleotide sequence ID" value="NZ_SOHM01000022.1"/>
</dbReference>
<dbReference type="PANTHER" id="PTHR31084">
    <property type="entry name" value="ALPHA-L-FUCOSIDASE 2"/>
    <property type="match status" value="1"/>
</dbReference>
<protein>
    <submittedName>
        <fullName evidence="4">Glycoside hydrolase family 95 protein</fullName>
    </submittedName>
</protein>
<dbReference type="Pfam" id="PF22124">
    <property type="entry name" value="Glyco_hydro_95_cat"/>
    <property type="match status" value="1"/>
</dbReference>
<reference evidence="4 5" key="1">
    <citation type="submission" date="2019-03" db="EMBL/GenBank/DDBJ databases">
        <title>Genomics of glacier-inhabiting Cryobacterium strains.</title>
        <authorList>
            <person name="Liu Q."/>
            <person name="Xin Y.-H."/>
        </authorList>
    </citation>
    <scope>NUCLEOTIDE SEQUENCE [LARGE SCALE GENOMIC DNA]</scope>
    <source>
        <strain evidence="4 5">Sr59</strain>
    </source>
</reference>
<dbReference type="InterPro" id="IPR049053">
    <property type="entry name" value="AFCA-like_C"/>
</dbReference>
<evidence type="ECO:0000313" key="5">
    <source>
        <dbReference type="Proteomes" id="UP000298468"/>
    </source>
</evidence>
<dbReference type="SUPFAM" id="SSF48208">
    <property type="entry name" value="Six-hairpin glycosidases"/>
    <property type="match status" value="1"/>
</dbReference>
<gene>
    <name evidence="4" type="ORF">E3T61_10200</name>
</gene>
<dbReference type="PANTHER" id="PTHR31084:SF0">
    <property type="entry name" value="ALPHA-L-FUCOSIDASE 2"/>
    <property type="match status" value="1"/>
</dbReference>
<dbReference type="InterPro" id="IPR054363">
    <property type="entry name" value="GH95_cat"/>
</dbReference>
<dbReference type="OrthoDB" id="9802600at2"/>